<reference evidence="6" key="3">
    <citation type="journal article" date="2010" name="Science">
        <title>The genome of the Western clawed frog Xenopus tropicalis.</title>
        <authorList>
            <person name="Hellsten U."/>
            <person name="Harland R.M."/>
            <person name="Gilchrist M.J."/>
            <person name="Hendrix D."/>
            <person name="Jurka J."/>
            <person name="Kapitonov V."/>
            <person name="Ovcharenko I."/>
            <person name="Putnam N.H."/>
            <person name="Shu S."/>
            <person name="Taher L."/>
            <person name="Blitz I.L."/>
            <person name="Blumberg B."/>
            <person name="Dichmann D.S."/>
            <person name="Dubchak I."/>
            <person name="Amaya E."/>
            <person name="Detter J.C."/>
            <person name="Fletcher R."/>
            <person name="Gerhard D.S."/>
            <person name="Goodstein D."/>
            <person name="Graves T."/>
            <person name="Grigoriev I.V."/>
            <person name="Grimwood J."/>
            <person name="Kawashima T."/>
            <person name="Lindquist E."/>
            <person name="Lucas S.M."/>
            <person name="Mead P.E."/>
            <person name="Mitros T."/>
            <person name="Ogino H."/>
            <person name="Ohta Y."/>
            <person name="Poliakov A.V."/>
            <person name="Pollet N."/>
            <person name="Robert J."/>
            <person name="Salamov A."/>
            <person name="Sater A.K."/>
            <person name="Schmutz J."/>
            <person name="Terry A."/>
            <person name="Vize P.D."/>
            <person name="Warren W.C."/>
            <person name="Wells D."/>
            <person name="Wills A."/>
            <person name="Wilson R.K."/>
            <person name="Zimmerman L.B."/>
            <person name="Zorn A.M."/>
            <person name="Grainger R."/>
            <person name="Grammer T."/>
            <person name="Khokha M.K."/>
            <person name="Richardson P.M."/>
            <person name="Rokhsar D.S."/>
        </authorList>
    </citation>
    <scope>NUCLEOTIDE SEQUENCE [LARGE SCALE GENOMIC DNA]</scope>
    <source>
        <strain evidence="6">Nigerian</strain>
    </source>
</reference>
<dbReference type="GeneID" id="780160"/>
<dbReference type="GO" id="GO:0070373">
    <property type="term" value="P:negative regulation of ERK1 and ERK2 cascade"/>
    <property type="evidence" value="ECO:0000318"/>
    <property type="project" value="GO_Central"/>
</dbReference>
<dbReference type="PaxDb" id="8364-ENSXETP00000061768"/>
<dbReference type="OrthoDB" id="10059994at2759"/>
<dbReference type="Proteomes" id="UP000008143">
    <property type="component" value="Chromosome 3"/>
</dbReference>
<reference evidence="5" key="2">
    <citation type="submission" date="2006-09" db="EMBL/GenBank/DDBJ databases">
        <authorList>
            <consortium name="NIH - Xenopus Gene Collection (XGC) project"/>
        </authorList>
    </citation>
    <scope>NUCLEOTIDE SEQUENCE [LARGE SCALE MRNA]</scope>
    <source>
        <strain evidence="5">N6</strain>
        <tissue evidence="5">Oviduct</tissue>
    </source>
</reference>
<dbReference type="KEGG" id="xtr:780160"/>
<dbReference type="GO" id="GO:0051019">
    <property type="term" value="F:mitogen-activated protein kinase binding"/>
    <property type="evidence" value="ECO:0000318"/>
    <property type="project" value="GO_Central"/>
</dbReference>
<dbReference type="CTD" id="10318"/>
<feature type="region of interest" description="Disordered" evidence="3">
    <location>
        <begin position="611"/>
        <end position="637"/>
    </location>
</feature>
<dbReference type="eggNOG" id="ENOG502QPYT">
    <property type="taxonomic scope" value="Eukaryota"/>
</dbReference>
<feature type="coiled-coil region" evidence="2">
    <location>
        <begin position="42"/>
        <end position="69"/>
    </location>
</feature>
<accession>F6PX45</accession>
<reference evidence="6" key="4">
    <citation type="submission" date="2011-06" db="UniProtKB">
        <authorList>
            <consortium name="Ensembl"/>
        </authorList>
    </citation>
    <scope>IDENTIFICATION</scope>
</reference>
<accession>F6UFY1</accession>
<dbReference type="InterPro" id="IPR032419">
    <property type="entry name" value="CC2-LZ_dom"/>
</dbReference>
<dbReference type="GO" id="GO:0043124">
    <property type="term" value="P:negative regulation of canonical NF-kappaB signal transduction"/>
    <property type="evidence" value="ECO:0000318"/>
    <property type="project" value="GO_Central"/>
</dbReference>
<dbReference type="EMBL" id="BC124047">
    <property type="protein sequence ID" value="AAI24048.1"/>
    <property type="molecule type" value="mRNA"/>
</dbReference>
<dbReference type="ExpressionAtlas" id="Q08CX3">
    <property type="expression patterns" value="baseline"/>
</dbReference>
<dbReference type="Pfam" id="PF16516">
    <property type="entry name" value="CC2-LZ"/>
    <property type="match status" value="1"/>
</dbReference>
<dbReference type="AGR" id="Xenbase:XB-GENE-945173"/>
<evidence type="ECO:0000259" key="4">
    <source>
        <dbReference type="Pfam" id="PF16516"/>
    </source>
</evidence>
<keyword evidence="7" id="KW-1185">Reference proteome</keyword>
<dbReference type="RefSeq" id="NP_001072703.1">
    <property type="nucleotide sequence ID" value="NM_001079235.1"/>
</dbReference>
<dbReference type="PANTHER" id="PTHR31882:SF3">
    <property type="entry name" value="TNFAIP3-INTERACTING PROTEIN 1"/>
    <property type="match status" value="1"/>
</dbReference>
<dbReference type="Gene3D" id="1.20.5.990">
    <property type="entry name" value="Nemo cc2-lz domain - 1d5 darpin complex"/>
    <property type="match status" value="1"/>
</dbReference>
<reference evidence="8" key="5">
    <citation type="submission" date="2025-04" db="UniProtKB">
        <authorList>
            <consortium name="RefSeq"/>
        </authorList>
    </citation>
    <scope>IDENTIFICATION</scope>
</reference>
<dbReference type="Xenbase" id="XB-GENE-945173">
    <property type="gene designation" value="tnip1"/>
</dbReference>
<evidence type="ECO:0000313" key="7">
    <source>
        <dbReference type="Proteomes" id="UP000008143"/>
    </source>
</evidence>
<sequence>MESKGPYRIYDPGGSEPSPSTNKGVQTLMKDNPALRESMEGIRSLGELLEESENEVYRLRQKAEALVKDNKHLHSSSAMDSQPSFLEETVLGRKLSAGSEQAEGLQSPKMTDLDSDVHPKSNQKTPPSGTSSEFEILNAYETRKTPESRKLDPGPTLPQEDDNVQLHLQRMETSLSMFAEEPDRKSPIAHISRLALDFSRLASKVHKNEQKTAVLQTLCEQLRKENEDLRAKLEADWNQRTQAEQALRYENLELKKLILQSDRGGGKGFHAGGGVDSAAQEDAVKLENPGIQQVAKLMEKPAVKDPSVSLLKKVKILEHQRTELLEVNKQWDQQFRSMKMQYEEKITSLRQKLSQASKAESEQEVEKDRKQRDFDRKLLLARDKIEEKESQIQKLESEVRELKQKNKFLHEQLSSTSKQREYQEREISRLNKALEEALNMQGSGPCSPSLIASLEDPRLPQREELQMQNDILKQQVKIFEEDFQKERRDRERMNEEKEELKRQLELLQTQLGQVNTQLRSCQEDLRREMESSRDAVRKQALGERYIVDPHMGHVCPPYQYPYSPPGLVYPAFEDWQIRYPPPVVHPEHSQIQDLNNVPPPAYPWRMATILPRMQNSKNKKKEQDIAGSGTQNAPRQT</sequence>
<dbReference type="AlphaFoldDB" id="Q08CX3"/>
<name>Q08CX3_XENTR</name>
<evidence type="ECO:0000256" key="2">
    <source>
        <dbReference type="SAM" id="Coils"/>
    </source>
</evidence>
<dbReference type="OMA" id="ERGNMEG"/>
<dbReference type="Ensembl" id="ENSXETT00000034509">
    <property type="protein sequence ID" value="ENSXETP00000034509"/>
    <property type="gene ID" value="ENSXETG00000015831"/>
</dbReference>
<dbReference type="HOGENOM" id="CLU_033970_0_0_1"/>
<feature type="region of interest" description="Disordered" evidence="3">
    <location>
        <begin position="1"/>
        <end position="32"/>
    </location>
</feature>
<evidence type="ECO:0000313" key="9">
    <source>
        <dbReference type="Xenbase" id="XB-GENE-945173"/>
    </source>
</evidence>
<feature type="compositionally biased region" description="Basic and acidic residues" evidence="3">
    <location>
        <begin position="141"/>
        <end position="152"/>
    </location>
</feature>
<feature type="compositionally biased region" description="Polar residues" evidence="3">
    <location>
        <begin position="628"/>
        <end position="637"/>
    </location>
</feature>
<feature type="domain" description="NF-kappa-B essential modulator NEMO CC2-LZ" evidence="4">
    <location>
        <begin position="416"/>
        <end position="513"/>
    </location>
</feature>
<dbReference type="PANTHER" id="PTHR31882">
    <property type="entry name" value="TNFAIP3-INTERACTING PROTEIN COILED COIL FAMILY MEMBER"/>
    <property type="match status" value="1"/>
</dbReference>
<dbReference type="DNASU" id="780160"/>
<reference evidence="8" key="1">
    <citation type="journal article" date="2002" name="Dev. Dyn.">
        <title>Genetic and genomic tools for Xenopus research: The NIH Xenopus initiative.</title>
        <authorList>
            <person name="Klein S.L."/>
            <person name="Strausberg R.L."/>
            <person name="Wagner L."/>
            <person name="Pontius J."/>
            <person name="Clifton S.W."/>
            <person name="Richardson P."/>
        </authorList>
    </citation>
    <scope>NUCLEOTIDE SEQUENCE</scope>
</reference>
<dbReference type="STRING" id="8364.ENSXETP00000030962"/>
<evidence type="ECO:0000256" key="1">
    <source>
        <dbReference type="ARBA" id="ARBA00023054"/>
    </source>
</evidence>
<protein>
    <submittedName>
        <fullName evidence="5">Nef-associated factor 1</fullName>
    </submittedName>
    <submittedName>
        <fullName evidence="6 8">TNFAIP3-interacting protein 1</fullName>
    </submittedName>
</protein>
<evidence type="ECO:0000256" key="3">
    <source>
        <dbReference type="SAM" id="MobiDB-lite"/>
    </source>
</evidence>
<accession>Q08CX3</accession>
<organism evidence="5">
    <name type="scientific">Xenopus tropicalis</name>
    <name type="common">Western clawed frog</name>
    <name type="synonym">Silurana tropicalis</name>
    <dbReference type="NCBI Taxonomy" id="8364"/>
    <lineage>
        <taxon>Eukaryota</taxon>
        <taxon>Metazoa</taxon>
        <taxon>Chordata</taxon>
        <taxon>Craniata</taxon>
        <taxon>Vertebrata</taxon>
        <taxon>Euteleostomi</taxon>
        <taxon>Amphibia</taxon>
        <taxon>Batrachia</taxon>
        <taxon>Anura</taxon>
        <taxon>Pipoidea</taxon>
        <taxon>Pipidae</taxon>
        <taxon>Xenopodinae</taxon>
        <taxon>Xenopus</taxon>
        <taxon>Silurana</taxon>
    </lineage>
</organism>
<dbReference type="GO" id="GO:0005737">
    <property type="term" value="C:cytoplasm"/>
    <property type="evidence" value="ECO:0007669"/>
    <property type="project" value="UniProtKB-ARBA"/>
</dbReference>
<evidence type="ECO:0000313" key="8">
    <source>
        <dbReference type="RefSeq" id="NP_001072703.1"/>
    </source>
</evidence>
<feature type="coiled-coil region" evidence="2">
    <location>
        <begin position="339"/>
        <end position="524"/>
    </location>
</feature>
<dbReference type="PaxDb" id="8364-ENSXETP00000034509"/>
<dbReference type="GO" id="GO:0006357">
    <property type="term" value="P:regulation of transcription by RNA polymerase II"/>
    <property type="evidence" value="ECO:0000318"/>
    <property type="project" value="GO_Central"/>
</dbReference>
<dbReference type="GO" id="GO:0071222">
    <property type="term" value="P:cellular response to lipopolysaccharide"/>
    <property type="evidence" value="ECO:0000318"/>
    <property type="project" value="GO_Central"/>
</dbReference>
<dbReference type="Bgee" id="ENSXETG00000015831">
    <property type="expression patterns" value="Expressed in testis and 19 other cell types or tissues"/>
</dbReference>
<feature type="compositionally biased region" description="Polar residues" evidence="3">
    <location>
        <begin position="120"/>
        <end position="133"/>
    </location>
</feature>
<dbReference type="GeneTree" id="ENSGT00510000046908"/>
<feature type="region of interest" description="Disordered" evidence="3">
    <location>
        <begin position="71"/>
        <end position="163"/>
    </location>
</feature>
<gene>
    <name evidence="5 6 8 9" type="primary">tnip1</name>
</gene>
<evidence type="ECO:0000313" key="6">
    <source>
        <dbReference type="Ensembl" id="ENSXETP00000034509"/>
    </source>
</evidence>
<proteinExistence type="evidence at transcript level"/>
<keyword evidence="1 2" id="KW-0175">Coiled coil</keyword>
<evidence type="ECO:0000313" key="5">
    <source>
        <dbReference type="EMBL" id="AAI24048.1"/>
    </source>
</evidence>
<feature type="compositionally biased region" description="Polar residues" evidence="3">
    <location>
        <begin position="75"/>
        <end position="84"/>
    </location>
</feature>